<accession>A0ACC3BU03</accession>
<keyword evidence="2" id="KW-1185">Reference proteome</keyword>
<dbReference type="EMBL" id="CM020618">
    <property type="protein sequence ID" value="KAK1861048.1"/>
    <property type="molecule type" value="Genomic_DNA"/>
</dbReference>
<sequence length="220" mass="23183">MACFTTPPPPLVGASRQLQPTSSWLGQRRPFPRPSAAAATTPTPTPTHAPARLMTMGVRAVPSYDGTFELADETRAKLVEQLGDPTFVRQVAANSGAEEAEFLGVLFQPVPYSPGTPRGMPADLSHHLDDPHSVVINVPPPFMFAARCFKPPRLCAIYRRSGISEAALAAFARKAAAPPSEEPATVWEGLGAVMAGVADLDGGGDDADLDDDAELDALVV</sequence>
<proteinExistence type="predicted"/>
<dbReference type="Proteomes" id="UP000798662">
    <property type="component" value="Chromosome 1"/>
</dbReference>
<comment type="caution">
    <text evidence="1">The sequence shown here is derived from an EMBL/GenBank/DDBJ whole genome shotgun (WGS) entry which is preliminary data.</text>
</comment>
<evidence type="ECO:0000313" key="2">
    <source>
        <dbReference type="Proteomes" id="UP000798662"/>
    </source>
</evidence>
<name>A0ACC3BU03_PYRYE</name>
<protein>
    <submittedName>
        <fullName evidence="1">Uncharacterized protein</fullName>
    </submittedName>
</protein>
<gene>
    <name evidence="1" type="ORF">I4F81_003632</name>
</gene>
<organism evidence="1 2">
    <name type="scientific">Pyropia yezoensis</name>
    <name type="common">Susabi-nori</name>
    <name type="synonym">Porphyra yezoensis</name>
    <dbReference type="NCBI Taxonomy" id="2788"/>
    <lineage>
        <taxon>Eukaryota</taxon>
        <taxon>Rhodophyta</taxon>
        <taxon>Bangiophyceae</taxon>
        <taxon>Bangiales</taxon>
        <taxon>Bangiaceae</taxon>
        <taxon>Pyropia</taxon>
    </lineage>
</organism>
<evidence type="ECO:0000313" key="1">
    <source>
        <dbReference type="EMBL" id="KAK1861048.1"/>
    </source>
</evidence>
<reference evidence="1" key="1">
    <citation type="submission" date="2019-11" db="EMBL/GenBank/DDBJ databases">
        <title>Nori genome reveals adaptations in red seaweeds to the harsh intertidal environment.</title>
        <authorList>
            <person name="Wang D."/>
            <person name="Mao Y."/>
        </authorList>
    </citation>
    <scope>NUCLEOTIDE SEQUENCE</scope>
    <source>
        <tissue evidence="1">Gametophyte</tissue>
    </source>
</reference>